<dbReference type="RefSeq" id="WP_345147800.1">
    <property type="nucleotide sequence ID" value="NZ_BAABEO010000002.1"/>
</dbReference>
<proteinExistence type="inferred from homology"/>
<dbReference type="PANTHER" id="PTHR42738">
    <property type="entry name" value="HYDROXYMETHYLGLUTARYL-COA LYASE"/>
    <property type="match status" value="1"/>
</dbReference>
<sequence length="399" mass="43606">MSHPRPNADLLHADRNHPAVIIVEEGMREGMQIESAGISTENKIRLLDALSATGLRNIVVGSFVSPKWVPQMAHVEEVIDGFTPAEGVRYTALALNAKGAERRAAFAPKISGPDPSVGQTRIHLDDVFVKRNTARSLEDEVDAVPETIQRAVANGATEAQVAINACWGSNWIGEISEDTRMEYLRLQIDAWEAAGIPVTRIQFGDPMSWNTPAAMRSQIRRVLETWPRITNFQLHLHNGRGMAPLSAYAAFTELDSRHTLVVDTAIGGLGGCPYCGNGRATRMIPTEDFVHFLESEGVDTGVDLRALIEAALLAEEVVGHELWGHVSKVGPRPYGTDVYAMDMPFIETFDQAQHFRLGPDTYAGALAPWKQAVTSAARDDFERSLLALDGQFAQTGETA</sequence>
<protein>
    <submittedName>
        <fullName evidence="5">Hydroxymethylglutaryl-CoA lyase</fullName>
    </submittedName>
</protein>
<comment type="caution">
    <text evidence="5">The sequence shown here is derived from an EMBL/GenBank/DDBJ whole genome shotgun (WGS) entry which is preliminary data.</text>
</comment>
<dbReference type="InterPro" id="IPR000891">
    <property type="entry name" value="PYR_CT"/>
</dbReference>
<evidence type="ECO:0000256" key="3">
    <source>
        <dbReference type="ARBA" id="ARBA00023239"/>
    </source>
</evidence>
<accession>A0ABP7BSS0</accession>
<keyword evidence="3 5" id="KW-0456">Lyase</keyword>
<evidence type="ECO:0000313" key="6">
    <source>
        <dbReference type="Proteomes" id="UP001500752"/>
    </source>
</evidence>
<evidence type="ECO:0000256" key="2">
    <source>
        <dbReference type="ARBA" id="ARBA00022723"/>
    </source>
</evidence>
<dbReference type="PANTHER" id="PTHR42738:SF7">
    <property type="entry name" value="HYDROXYMETHYLGLUTARYL-COA LYASE"/>
    <property type="match status" value="1"/>
</dbReference>
<evidence type="ECO:0000313" key="5">
    <source>
        <dbReference type="EMBL" id="GAA3666803.1"/>
    </source>
</evidence>
<dbReference type="Pfam" id="PF00682">
    <property type="entry name" value="HMGL-like"/>
    <property type="match status" value="1"/>
</dbReference>
<dbReference type="Gene3D" id="3.20.20.70">
    <property type="entry name" value="Aldolase class I"/>
    <property type="match status" value="1"/>
</dbReference>
<dbReference type="InterPro" id="IPR013785">
    <property type="entry name" value="Aldolase_TIM"/>
</dbReference>
<name>A0ABP7BSS0_9MICC</name>
<dbReference type="InterPro" id="IPR043594">
    <property type="entry name" value="HMGL"/>
</dbReference>
<gene>
    <name evidence="5" type="ORF">GCM10023081_02060</name>
</gene>
<evidence type="ECO:0000256" key="1">
    <source>
        <dbReference type="ARBA" id="ARBA00009405"/>
    </source>
</evidence>
<keyword evidence="2" id="KW-0479">Metal-binding</keyword>
<feature type="domain" description="Pyruvate carboxyltransferase" evidence="4">
    <location>
        <begin position="20"/>
        <end position="308"/>
    </location>
</feature>
<dbReference type="EMBL" id="BAABEO010000002">
    <property type="protein sequence ID" value="GAA3666803.1"/>
    <property type="molecule type" value="Genomic_DNA"/>
</dbReference>
<dbReference type="PROSITE" id="PS50991">
    <property type="entry name" value="PYR_CT"/>
    <property type="match status" value="1"/>
</dbReference>
<organism evidence="5 6">
    <name type="scientific">Arthrobacter ginkgonis</name>
    <dbReference type="NCBI Taxonomy" id="1630594"/>
    <lineage>
        <taxon>Bacteria</taxon>
        <taxon>Bacillati</taxon>
        <taxon>Actinomycetota</taxon>
        <taxon>Actinomycetes</taxon>
        <taxon>Micrococcales</taxon>
        <taxon>Micrococcaceae</taxon>
        <taxon>Arthrobacter</taxon>
    </lineage>
</organism>
<dbReference type="SUPFAM" id="SSF51569">
    <property type="entry name" value="Aldolase"/>
    <property type="match status" value="1"/>
</dbReference>
<dbReference type="Proteomes" id="UP001500752">
    <property type="component" value="Unassembled WGS sequence"/>
</dbReference>
<keyword evidence="6" id="KW-1185">Reference proteome</keyword>
<dbReference type="GO" id="GO:0016829">
    <property type="term" value="F:lyase activity"/>
    <property type="evidence" value="ECO:0007669"/>
    <property type="project" value="UniProtKB-KW"/>
</dbReference>
<reference evidence="6" key="1">
    <citation type="journal article" date="2019" name="Int. J. Syst. Evol. Microbiol.">
        <title>The Global Catalogue of Microorganisms (GCM) 10K type strain sequencing project: providing services to taxonomists for standard genome sequencing and annotation.</title>
        <authorList>
            <consortium name="The Broad Institute Genomics Platform"/>
            <consortium name="The Broad Institute Genome Sequencing Center for Infectious Disease"/>
            <person name="Wu L."/>
            <person name="Ma J."/>
        </authorList>
    </citation>
    <scope>NUCLEOTIDE SEQUENCE [LARGE SCALE GENOMIC DNA]</scope>
    <source>
        <strain evidence="6">JCM 30742</strain>
    </source>
</reference>
<comment type="similarity">
    <text evidence="1">Belongs to the HMG-CoA lyase family.</text>
</comment>
<evidence type="ECO:0000259" key="4">
    <source>
        <dbReference type="PROSITE" id="PS50991"/>
    </source>
</evidence>